<evidence type="ECO:0000313" key="2">
    <source>
        <dbReference type="Proteomes" id="UP000327493"/>
    </source>
</evidence>
<feature type="non-terminal residue" evidence="1">
    <location>
        <position position="54"/>
    </location>
</feature>
<comment type="caution">
    <text evidence="1">The sequence shown here is derived from an EMBL/GenBank/DDBJ whole genome shotgun (WGS) entry which is preliminary data.</text>
</comment>
<evidence type="ECO:0000313" key="1">
    <source>
        <dbReference type="EMBL" id="KAA8584081.1"/>
    </source>
</evidence>
<organism evidence="1 2">
    <name type="scientific">Etheostoma spectabile</name>
    <name type="common">orangethroat darter</name>
    <dbReference type="NCBI Taxonomy" id="54343"/>
    <lineage>
        <taxon>Eukaryota</taxon>
        <taxon>Metazoa</taxon>
        <taxon>Chordata</taxon>
        <taxon>Craniata</taxon>
        <taxon>Vertebrata</taxon>
        <taxon>Euteleostomi</taxon>
        <taxon>Actinopterygii</taxon>
        <taxon>Neopterygii</taxon>
        <taxon>Teleostei</taxon>
        <taxon>Neoteleostei</taxon>
        <taxon>Acanthomorphata</taxon>
        <taxon>Eupercaria</taxon>
        <taxon>Perciformes</taxon>
        <taxon>Percoidei</taxon>
        <taxon>Percidae</taxon>
        <taxon>Etheostomatinae</taxon>
        <taxon>Etheostoma</taxon>
    </lineage>
</organism>
<gene>
    <name evidence="1" type="ORF">FQN60_015289</name>
</gene>
<keyword evidence="2" id="KW-1185">Reference proteome</keyword>
<proteinExistence type="predicted"/>
<accession>A0A5J5CXP0</accession>
<sequence>MSQRESDVDGIINRMMTFDRGSRLSDPGPVGLWTLPARPARRHCGRKRRKRRLI</sequence>
<dbReference type="AlphaFoldDB" id="A0A5J5CXP0"/>
<dbReference type="Proteomes" id="UP000327493">
    <property type="component" value="Chromosome 17"/>
</dbReference>
<name>A0A5J5CXP0_9PERO</name>
<dbReference type="EMBL" id="VOFY01000017">
    <property type="protein sequence ID" value="KAA8584081.1"/>
    <property type="molecule type" value="Genomic_DNA"/>
</dbReference>
<protein>
    <submittedName>
        <fullName evidence="1">Uncharacterized protein</fullName>
    </submittedName>
</protein>
<reference evidence="1 2" key="1">
    <citation type="submission" date="2019-08" db="EMBL/GenBank/DDBJ databases">
        <title>A chromosome-level genome assembly, high-density linkage maps, and genome scans reveal the genomic architecture of hybrid incompatibilities underlying speciation via character displacement in darters (Percidae: Etheostominae).</title>
        <authorList>
            <person name="Moran R.L."/>
            <person name="Catchen J.M."/>
            <person name="Fuller R.C."/>
        </authorList>
    </citation>
    <scope>NUCLEOTIDE SEQUENCE [LARGE SCALE GENOMIC DNA]</scope>
    <source>
        <strain evidence="1">EspeVRDwgs_2016</strain>
        <tissue evidence="1">Muscle</tissue>
    </source>
</reference>